<dbReference type="GO" id="GO:0005576">
    <property type="term" value="C:extracellular region"/>
    <property type="evidence" value="ECO:0007669"/>
    <property type="project" value="UniProtKB-SubCell"/>
</dbReference>
<dbReference type="NCBIfam" id="TIGR03361">
    <property type="entry name" value="VI_Rhs_Vgr"/>
    <property type="match status" value="1"/>
</dbReference>
<evidence type="ECO:0000256" key="4">
    <source>
        <dbReference type="SAM" id="MobiDB-lite"/>
    </source>
</evidence>
<dbReference type="STRING" id="1563157.AQS70_02945"/>
<dbReference type="Pfam" id="PF22178">
    <property type="entry name" value="Gp5_trimer_C"/>
    <property type="match status" value="1"/>
</dbReference>
<dbReference type="Gene3D" id="4.10.220.110">
    <property type="match status" value="1"/>
</dbReference>
<dbReference type="OrthoDB" id="9762420at2"/>
<comment type="subcellular location">
    <subcellularLocation>
        <location evidence="1">Secreted</location>
    </subcellularLocation>
</comment>
<accession>A0A0Q0T1W8</accession>
<dbReference type="InterPro" id="IPR006533">
    <property type="entry name" value="T6SS_Vgr_RhsGE"/>
</dbReference>
<evidence type="ECO:0000259" key="6">
    <source>
        <dbReference type="Pfam" id="PF22178"/>
    </source>
</evidence>
<feature type="domain" description="Gp5/Type VI secretion system Vgr protein OB-fold" evidence="5">
    <location>
        <begin position="391"/>
        <end position="456"/>
    </location>
</feature>
<dbReference type="Gene3D" id="2.30.110.50">
    <property type="match status" value="1"/>
</dbReference>
<dbReference type="SUPFAM" id="SSF69279">
    <property type="entry name" value="Phage tail proteins"/>
    <property type="match status" value="2"/>
</dbReference>
<evidence type="ECO:0000259" key="5">
    <source>
        <dbReference type="Pfam" id="PF04717"/>
    </source>
</evidence>
<dbReference type="RefSeq" id="WP_055103461.1">
    <property type="nucleotide sequence ID" value="NZ_LLWH01000176.1"/>
</dbReference>
<gene>
    <name evidence="7" type="ORF">AQS70_02945</name>
</gene>
<organism evidence="7 8">
    <name type="scientific">Pseudomonas endophytica</name>
    <dbReference type="NCBI Taxonomy" id="1563157"/>
    <lineage>
        <taxon>Bacteria</taxon>
        <taxon>Pseudomonadati</taxon>
        <taxon>Pseudomonadota</taxon>
        <taxon>Gammaproteobacteria</taxon>
        <taxon>Pseudomonadales</taxon>
        <taxon>Pseudomonadaceae</taxon>
        <taxon>Pseudomonas</taxon>
    </lineage>
</organism>
<evidence type="ECO:0000256" key="3">
    <source>
        <dbReference type="ARBA" id="ARBA00022525"/>
    </source>
</evidence>
<dbReference type="EMBL" id="LLWH01000176">
    <property type="protein sequence ID" value="KQB53154.1"/>
    <property type="molecule type" value="Genomic_DNA"/>
</dbReference>
<dbReference type="AlphaFoldDB" id="A0A0Q0T1W8"/>
<dbReference type="NCBIfam" id="TIGR01646">
    <property type="entry name" value="vgr_GE"/>
    <property type="match status" value="1"/>
</dbReference>
<dbReference type="InterPro" id="IPR050708">
    <property type="entry name" value="T6SS_VgrG/RHS"/>
</dbReference>
<dbReference type="Proteomes" id="UP000050342">
    <property type="component" value="Unassembled WGS sequence"/>
</dbReference>
<dbReference type="Gene3D" id="2.40.50.230">
    <property type="entry name" value="Gp5 N-terminal domain"/>
    <property type="match status" value="1"/>
</dbReference>
<keyword evidence="3" id="KW-0964">Secreted</keyword>
<dbReference type="InterPro" id="IPR037026">
    <property type="entry name" value="Vgr_OB-fold_dom_sf"/>
</dbReference>
<proteinExistence type="inferred from homology"/>
<dbReference type="InterPro" id="IPR006531">
    <property type="entry name" value="Gp5/Vgr_OB"/>
</dbReference>
<evidence type="ECO:0000256" key="2">
    <source>
        <dbReference type="ARBA" id="ARBA00005558"/>
    </source>
</evidence>
<feature type="domain" description="Gp5/Type VI secretion system Vgr C-terminal trimerisation" evidence="6">
    <location>
        <begin position="474"/>
        <end position="582"/>
    </location>
</feature>
<name>A0A0Q0T1W8_9PSED</name>
<dbReference type="Pfam" id="PF05954">
    <property type="entry name" value="Phage_GPD"/>
    <property type="match status" value="1"/>
</dbReference>
<dbReference type="Pfam" id="PF04717">
    <property type="entry name" value="Phage_base_V"/>
    <property type="match status" value="1"/>
</dbReference>
<evidence type="ECO:0000313" key="7">
    <source>
        <dbReference type="EMBL" id="KQB53154.1"/>
    </source>
</evidence>
<evidence type="ECO:0000256" key="1">
    <source>
        <dbReference type="ARBA" id="ARBA00004613"/>
    </source>
</evidence>
<sequence length="674" mass="74007">MALSAHNNLFSLTINGAKHGLQVLAFTGNEAISTPYAFDLELVSEQSDLDLDALLHQPAFLAFDTQGKGVHGQISSIGLSSPGSRLTHYRLTLQPHLANLAYRTNQRIFQHLTVQQIIEVILEEHGILGNAYSFNSFSSYTPREYCVQYAESDLRFIQRLCFEEGFHYHFRHSPDGHHLVFGDKQHAFAALKQPTPYVQSTGMVASEPSIDHFELRLQASTNRTVRRDYDFQHASRTLQADSNPELSERVLENYIYPGRFTEIAHGQQQSQRTLEHHQAGYRQAKGCSNQPSLSTGHVLPMTGHNNSAFNSGWLLTAVQHQGKQPQVLEEQNGAASQIGTDDFIQGYRNTFHATPEDVTYRPQTVFAKPRLLGSQTARVTGPAGEEIHCDEYGRVRVKFHWDRSAIDDDQSSCWLRVSSSWAGDNHGAVTIPRVGMEVLVGYLNGDPDQPIISGCLANSLNPPPLTLPANNTQSVLRSRSTPGGSGYNELRIEDRKGQEHIYLHAQRDLQHHIKNDSRLQVDGKREETITGNSVSVMQAQEHRTVSLDRKVQLNANDHLAVAVSSHTLVGGALVAEAGMQVHIKAGARVTLQAGANITLMAGGQHVLIGAAGIYASCPILLGGFPVPGMPAVPVMPGEVAPMQSVALDPSTQMLALSEGKPSCPQCEALAQNRY</sequence>
<dbReference type="Gene3D" id="3.55.50.10">
    <property type="entry name" value="Baseplate protein-like domains"/>
    <property type="match status" value="1"/>
</dbReference>
<comment type="caution">
    <text evidence="7">The sequence shown here is derived from an EMBL/GenBank/DDBJ whole genome shotgun (WGS) entry which is preliminary data.</text>
</comment>
<feature type="region of interest" description="Disordered" evidence="4">
    <location>
        <begin position="468"/>
        <end position="489"/>
    </location>
</feature>
<protein>
    <submittedName>
        <fullName evidence="7">Type IV secretion protein Rhs</fullName>
    </submittedName>
</protein>
<dbReference type="InterPro" id="IPR054030">
    <property type="entry name" value="Gp5_Vgr_C"/>
</dbReference>
<comment type="similarity">
    <text evidence="2">Belongs to the VgrG protein family.</text>
</comment>
<evidence type="ECO:0000313" key="8">
    <source>
        <dbReference type="Proteomes" id="UP000050342"/>
    </source>
</evidence>
<dbReference type="SUPFAM" id="SSF69349">
    <property type="entry name" value="Phage fibre proteins"/>
    <property type="match status" value="1"/>
</dbReference>
<dbReference type="PANTHER" id="PTHR32305:SF15">
    <property type="entry name" value="PROTEIN RHSA-RELATED"/>
    <property type="match status" value="1"/>
</dbReference>
<feature type="compositionally biased region" description="Polar residues" evidence="4">
    <location>
        <begin position="473"/>
        <end position="482"/>
    </location>
</feature>
<dbReference type="InterPro" id="IPR017847">
    <property type="entry name" value="T6SS_RhsGE_Vgr_subset"/>
</dbReference>
<dbReference type="PANTHER" id="PTHR32305">
    <property type="match status" value="1"/>
</dbReference>
<dbReference type="SUPFAM" id="SSF69255">
    <property type="entry name" value="gp5 N-terminal domain-like"/>
    <property type="match status" value="1"/>
</dbReference>
<keyword evidence="8" id="KW-1185">Reference proteome</keyword>
<reference evidence="7 8" key="1">
    <citation type="submission" date="2015-10" db="EMBL/GenBank/DDBJ databases">
        <title>Pseudomonas helleri sp. nov. and Pseudomonas weihenstephanensis sp. nov., isolated from raw cows milk.</title>
        <authorList>
            <person name="Von Neubeck M."/>
            <person name="Huptas C."/>
            <person name="Wenning M."/>
            <person name="Scherer S."/>
        </authorList>
    </citation>
    <scope>NUCLEOTIDE SEQUENCE [LARGE SCALE GENOMIC DNA]</scope>
    <source>
        <strain evidence="7 8">BSTT44</strain>
    </source>
</reference>